<keyword evidence="3" id="KW-1185">Reference proteome</keyword>
<proteinExistence type="predicted"/>
<dbReference type="GeneID" id="26634639"/>
<sequence>MIMGFSRHDRPTKQQASMSSFTQSLKDDVGNVGELVKGTGRAIGNAVKEVGHAVGIDGRNKDLKTRMQSHSGFRERTRNDD</sequence>
<feature type="compositionally biased region" description="Basic and acidic residues" evidence="1">
    <location>
        <begin position="1"/>
        <end position="12"/>
    </location>
</feature>
<accession>A0A0K2QQU6</accession>
<dbReference type="KEGG" id="vg:26634639"/>
<name>A0A0K2QQU6_9CAUD</name>
<evidence type="ECO:0000313" key="3">
    <source>
        <dbReference type="Proteomes" id="UP000202583"/>
    </source>
</evidence>
<protein>
    <submittedName>
        <fullName evidence="2">Uncharacterized protein</fullName>
    </submittedName>
</protein>
<feature type="compositionally biased region" description="Polar residues" evidence="1">
    <location>
        <begin position="13"/>
        <end position="24"/>
    </location>
</feature>
<reference evidence="2 3" key="1">
    <citation type="submission" date="2015-07" db="EMBL/GenBank/DDBJ databases">
        <title>Two Asian jumbo phage RSL2 and RSF1 infecting the phytopathogen Ralstonia solanacearum share common features related to the phi-KZ-like phages.</title>
        <authorList>
            <person name="Kawasaki T."/>
            <person name="Fujie M."/>
            <person name="Chatchawankanphanich O."/>
            <person name="Ogata H."/>
            <person name="Yamada T."/>
        </authorList>
    </citation>
    <scope>NUCLEOTIDE SEQUENCE [LARGE SCALE GENOMIC DNA]</scope>
    <source>
        <strain evidence="2 3">RSF1</strain>
    </source>
</reference>
<dbReference type="EMBL" id="AP014927">
    <property type="protein sequence ID" value="BAS04970.2"/>
    <property type="molecule type" value="Genomic_DNA"/>
</dbReference>
<evidence type="ECO:0000313" key="2">
    <source>
        <dbReference type="EMBL" id="BAS04970.2"/>
    </source>
</evidence>
<dbReference type="Proteomes" id="UP000202583">
    <property type="component" value="Segment"/>
</dbReference>
<dbReference type="RefSeq" id="YP_009207982.2">
    <property type="nucleotide sequence ID" value="NC_028899.1"/>
</dbReference>
<feature type="region of interest" description="Disordered" evidence="1">
    <location>
        <begin position="1"/>
        <end position="24"/>
    </location>
</feature>
<evidence type="ECO:0000256" key="1">
    <source>
        <dbReference type="SAM" id="MobiDB-lite"/>
    </source>
</evidence>
<organism evidence="2 3">
    <name type="scientific">Ralstonia phage RSF1</name>
    <dbReference type="NCBI Taxonomy" id="1689679"/>
    <lineage>
        <taxon>Viruses</taxon>
        <taxon>Duplodnaviria</taxon>
        <taxon>Heunggongvirae</taxon>
        <taxon>Uroviricota</taxon>
        <taxon>Caudoviricetes</taxon>
        <taxon>Chimalliviridae</taxon>
        <taxon>Chiangmaivirus</taxon>
        <taxon>Chiangmaivirus RSF1</taxon>
    </lineage>
</organism>